<dbReference type="PANTHER" id="PTHR16004:SF2">
    <property type="entry name" value="E3 UBIQUITIN-PROTEIN LIGASE LUBEL"/>
    <property type="match status" value="1"/>
</dbReference>
<dbReference type="PROSITE" id="PS01358">
    <property type="entry name" value="ZF_RANBP2_1"/>
    <property type="match status" value="1"/>
</dbReference>
<evidence type="ECO:0000256" key="6">
    <source>
        <dbReference type="ARBA" id="ARBA00022723"/>
    </source>
</evidence>
<dbReference type="Pfam" id="PF16678">
    <property type="entry name" value="UBA_HOIP"/>
    <property type="match status" value="1"/>
</dbReference>
<comment type="catalytic activity">
    <reaction evidence="1">
        <text>[E2 ubiquitin-conjugating enzyme]-S-ubiquitinyl-L-cysteine + [acceptor protein]-L-lysine = [E2 ubiquitin-conjugating enzyme]-L-cysteine + [acceptor protein]-N(6)-ubiquitinyl-L-lysine.</text>
        <dbReference type="EC" id="2.3.2.31"/>
    </reaction>
</comment>
<proteinExistence type="inferred from homology"/>
<evidence type="ECO:0000256" key="2">
    <source>
        <dbReference type="ARBA" id="ARBA00008278"/>
    </source>
</evidence>
<dbReference type="SMART" id="SM00647">
    <property type="entry name" value="IBR"/>
    <property type="match status" value="1"/>
</dbReference>
<dbReference type="InterPro" id="IPR013083">
    <property type="entry name" value="Znf_RING/FYVE/PHD"/>
</dbReference>
<feature type="non-terminal residue" evidence="16">
    <location>
        <position position="1"/>
    </location>
</feature>
<gene>
    <name evidence="16" type="ORF">NEMVEDRAFT_v1g89378</name>
</gene>
<feature type="region of interest" description="Disordered" evidence="12">
    <location>
        <begin position="109"/>
        <end position="146"/>
    </location>
</feature>
<keyword evidence="6" id="KW-0479">Metal-binding</keyword>
<dbReference type="InterPro" id="IPR001841">
    <property type="entry name" value="Znf_RING"/>
</dbReference>
<dbReference type="eggNOG" id="KOG1812">
    <property type="taxonomic scope" value="Eukaryota"/>
</dbReference>
<evidence type="ECO:0000256" key="1">
    <source>
        <dbReference type="ARBA" id="ARBA00001798"/>
    </source>
</evidence>
<dbReference type="SMART" id="SM00184">
    <property type="entry name" value="RING"/>
    <property type="match status" value="3"/>
</dbReference>
<dbReference type="OMA" id="LVIMIRE"/>
<keyword evidence="17" id="KW-1185">Reference proteome</keyword>
<dbReference type="PROSITE" id="PS51873">
    <property type="entry name" value="TRIAD"/>
    <property type="match status" value="1"/>
</dbReference>
<evidence type="ECO:0000259" key="13">
    <source>
        <dbReference type="PROSITE" id="PS50089"/>
    </source>
</evidence>
<dbReference type="InterPro" id="IPR044066">
    <property type="entry name" value="TRIAD_supradom"/>
</dbReference>
<dbReference type="Gene3D" id="2.30.30.380">
    <property type="entry name" value="Zn-finger domain of Sec23/24"/>
    <property type="match status" value="1"/>
</dbReference>
<name>A7RQ03_NEMVE</name>
<dbReference type="AlphaFoldDB" id="A7RQ03"/>
<feature type="region of interest" description="Disordered" evidence="12">
    <location>
        <begin position="980"/>
        <end position="999"/>
    </location>
</feature>
<dbReference type="Pfam" id="PF18091">
    <property type="entry name" value="E3_UbLigase_RBR"/>
    <property type="match status" value="1"/>
</dbReference>
<dbReference type="CDD" id="cd20351">
    <property type="entry name" value="Rcat_RBR_HOIP"/>
    <property type="match status" value="1"/>
</dbReference>
<evidence type="ECO:0000256" key="11">
    <source>
        <dbReference type="PROSITE-ProRule" id="PRU00024"/>
    </source>
</evidence>
<dbReference type="Proteomes" id="UP000001593">
    <property type="component" value="Unassembled WGS sequence"/>
</dbReference>
<evidence type="ECO:0000256" key="5">
    <source>
        <dbReference type="ARBA" id="ARBA00022679"/>
    </source>
</evidence>
<organism evidence="16 17">
    <name type="scientific">Nematostella vectensis</name>
    <name type="common">Starlet sea anemone</name>
    <dbReference type="NCBI Taxonomy" id="45351"/>
    <lineage>
        <taxon>Eukaryota</taxon>
        <taxon>Metazoa</taxon>
        <taxon>Cnidaria</taxon>
        <taxon>Anthozoa</taxon>
        <taxon>Hexacorallia</taxon>
        <taxon>Actiniaria</taxon>
        <taxon>Edwardsiidae</taxon>
        <taxon>Nematostella</taxon>
    </lineage>
</organism>
<dbReference type="CDD" id="cd20337">
    <property type="entry name" value="BRcat_RBR_HOIP"/>
    <property type="match status" value="1"/>
</dbReference>
<dbReference type="SUPFAM" id="SSF57850">
    <property type="entry name" value="RING/U-box"/>
    <property type="match status" value="3"/>
</dbReference>
<dbReference type="GO" id="GO:0070530">
    <property type="term" value="F:K63-linked polyubiquitin modification-dependent protein binding"/>
    <property type="evidence" value="ECO:0000318"/>
    <property type="project" value="GO_Central"/>
</dbReference>
<dbReference type="GO" id="GO:0036435">
    <property type="term" value="F:K48-linked polyubiquitin modification-dependent protein binding"/>
    <property type="evidence" value="ECO:0000318"/>
    <property type="project" value="GO_Central"/>
</dbReference>
<accession>A7RQ03</accession>
<evidence type="ECO:0000256" key="8">
    <source>
        <dbReference type="ARBA" id="ARBA00022771"/>
    </source>
</evidence>
<dbReference type="InterPro" id="IPR002867">
    <property type="entry name" value="IBR_dom"/>
</dbReference>
<dbReference type="InterPro" id="IPR047540">
    <property type="entry name" value="BRcat_RBR_RNF31-like"/>
</dbReference>
<dbReference type="EC" id="2.3.2.31" evidence="3"/>
<feature type="region of interest" description="Disordered" evidence="12">
    <location>
        <begin position="184"/>
        <end position="219"/>
    </location>
</feature>
<evidence type="ECO:0000256" key="3">
    <source>
        <dbReference type="ARBA" id="ARBA00012251"/>
    </source>
</evidence>
<dbReference type="InterPro" id="IPR047542">
    <property type="entry name" value="Rcat_RBR_RNF31-like"/>
</dbReference>
<dbReference type="Gene3D" id="3.30.40.10">
    <property type="entry name" value="Zinc/RING finger domain, C3HC4 (zinc finger)"/>
    <property type="match status" value="1"/>
</dbReference>
<feature type="domain" description="RING-type" evidence="15">
    <location>
        <begin position="642"/>
        <end position="878"/>
    </location>
</feature>
<evidence type="ECO:0000313" key="16">
    <source>
        <dbReference type="EMBL" id="EDO46475.1"/>
    </source>
</evidence>
<dbReference type="InterPro" id="IPR032065">
    <property type="entry name" value="RNF31-UBA"/>
</dbReference>
<dbReference type="Gene3D" id="6.10.140.1100">
    <property type="match status" value="1"/>
</dbReference>
<keyword evidence="10" id="KW-0862">Zinc</keyword>
<keyword evidence="8 11" id="KW-0863">Zinc-finger</keyword>
<dbReference type="GO" id="GO:0008270">
    <property type="term" value="F:zinc ion binding"/>
    <property type="evidence" value="ECO:0007669"/>
    <property type="project" value="UniProtKB-KW"/>
</dbReference>
<feature type="domain" description="RING-type" evidence="13">
    <location>
        <begin position="646"/>
        <end position="695"/>
    </location>
</feature>
<sequence>ALAILEKYATNLLKPMKPINWRTVKFTSSLVRTYLENIEGSTDILRQMGYTANVQDGLSFPDNIIEPNVEKVRELAADLYLARVEIGDLVKGKHPYFVIIKLQQIQREHESRDSGSDYEDALDNIPPGSPRPSSAQEAKPDKAAAPSSPCFICGEDKVELTCKDCAEDFCRSCDGVFHRNPARTSHTRMKLGGGKRPIPTPRKRSVKEPPNKPSPQSTANALIETRSLSNILAPNRAVFFPPSYQTSSLNDEEEHIYVSPRAFLDSENPPPLPPKTTKSKPVRRQLSCPNCHCMNMENSKACKVCHQPLTERDTFFPKANDAKEKQPGHTSVPKTVKEQWQCEYCTFLNSLTVKICDMCFKTRTANAKLTPQTTYTQRTAQGLPSYPTLPPPPPPPPQTTPFGYSSASHETQNPIRTDLWREREEMLIEGRRYVDLLKTAEINNFLPEELNIAITLSEGMEMGPIEWLKTKWFDLIHTVMLRVTEKSKCADIGNISPEEARQALIEHTGDVEPAVEYCVTQRENKLTKVMDSGIYVRTDCIKELDKSNGDVDRAIRSLELLTLAPFRQRILERCRPVEGEGEAAPCPPSRQRRVRVMLAQKSMLSWGRALTAIKLIDENFAVEDSIIAAQDNGDLERSKKFLQRECIVCMDLKPENRMITMLNCQCRFCSDCVSQYVKQIIQEQNIMHLVCPACSEPKNLEDDTVATNYFNLLDILIRPLVDNPTHDLFQRKLRDRTLMKEPNFRWCSHCSSGFINERPGILKMPCPHCHKYTCFQCKKQWEDQHEGISCEQFAAWKEANDPEAQATGLAAHLKQNGIECPNCKFRYDLAKGGCMHFKCGQCSHEYCSGCYGPFRHGAHCPVSPHCAMRGLHAHHPRDCLFYLRDRDPEELQQLLAENNVAFDTEEGAAAAPGHCRVMEQAEAGTEDKECGRPTPDGYAGLCRMHYIEYLVERVNANLIDPVSIMTSDQLKLALEREDQAVPQKKETENNKNFRARLVQ</sequence>
<dbReference type="Pfam" id="PF22191">
    <property type="entry name" value="IBR_1"/>
    <property type="match status" value="1"/>
</dbReference>
<dbReference type="PROSITE" id="PS50119">
    <property type="entry name" value="ZF_BBOX"/>
    <property type="match status" value="1"/>
</dbReference>
<dbReference type="SUPFAM" id="SSF143503">
    <property type="entry name" value="PUG domain-like"/>
    <property type="match status" value="1"/>
</dbReference>
<keyword evidence="5" id="KW-0808">Transferase</keyword>
<feature type="compositionally biased region" description="Pro residues" evidence="12">
    <location>
        <begin position="387"/>
        <end position="399"/>
    </location>
</feature>
<feature type="compositionally biased region" description="Polar residues" evidence="12">
    <location>
        <begin position="371"/>
        <end position="382"/>
    </location>
</feature>
<feature type="compositionally biased region" description="Polar residues" evidence="12">
    <location>
        <begin position="402"/>
        <end position="413"/>
    </location>
</feature>
<dbReference type="Gene3D" id="1.20.58.2190">
    <property type="match status" value="1"/>
</dbReference>
<dbReference type="PROSITE" id="PS00518">
    <property type="entry name" value="ZF_RING_1"/>
    <property type="match status" value="1"/>
</dbReference>
<dbReference type="GO" id="GO:0097039">
    <property type="term" value="P:protein linear polyubiquitination"/>
    <property type="evidence" value="ECO:0000318"/>
    <property type="project" value="GO_Central"/>
</dbReference>
<dbReference type="InParanoid" id="A7RQ03"/>
<dbReference type="SMART" id="SM00547">
    <property type="entry name" value="ZnF_RBZ"/>
    <property type="match status" value="2"/>
</dbReference>
<evidence type="ECO:0000256" key="7">
    <source>
        <dbReference type="ARBA" id="ARBA00022737"/>
    </source>
</evidence>
<dbReference type="InterPro" id="IPR017907">
    <property type="entry name" value="Znf_RING_CS"/>
</dbReference>
<protein>
    <recommendedName>
        <fullName evidence="4">RanBP-type and C3HC4-type zinc finger-containing protein 1</fullName>
        <ecNumber evidence="3">2.3.2.31</ecNumber>
    </recommendedName>
</protein>
<dbReference type="STRING" id="45351.A7RQ03"/>
<dbReference type="Pfam" id="PF01485">
    <property type="entry name" value="IBR"/>
    <property type="match status" value="1"/>
</dbReference>
<reference evidence="16 17" key="1">
    <citation type="journal article" date="2007" name="Science">
        <title>Sea anemone genome reveals ancestral eumetazoan gene repertoire and genomic organization.</title>
        <authorList>
            <person name="Putnam N.H."/>
            <person name="Srivastava M."/>
            <person name="Hellsten U."/>
            <person name="Dirks B."/>
            <person name="Chapman J."/>
            <person name="Salamov A."/>
            <person name="Terry A."/>
            <person name="Shapiro H."/>
            <person name="Lindquist E."/>
            <person name="Kapitonov V.V."/>
            <person name="Jurka J."/>
            <person name="Genikhovich G."/>
            <person name="Grigoriev I.V."/>
            <person name="Lucas S.M."/>
            <person name="Steele R.E."/>
            <person name="Finnerty J.R."/>
            <person name="Technau U."/>
            <person name="Martindale M.Q."/>
            <person name="Rokhsar D.S."/>
        </authorList>
    </citation>
    <scope>NUCLEOTIDE SEQUENCE [LARGE SCALE GENOMIC DNA]</scope>
    <source>
        <strain evidence="17">CH2 X CH6</strain>
    </source>
</reference>
<dbReference type="PANTHER" id="PTHR16004">
    <property type="entry name" value="RING FINGER PROTEIN 31-RELATED"/>
    <property type="match status" value="1"/>
</dbReference>
<dbReference type="InterPro" id="IPR041031">
    <property type="entry name" value="RNF31_C"/>
</dbReference>
<evidence type="ECO:0000256" key="10">
    <source>
        <dbReference type="ARBA" id="ARBA00022833"/>
    </source>
</evidence>
<keyword evidence="7" id="KW-0677">Repeat</keyword>
<evidence type="ECO:0000256" key="9">
    <source>
        <dbReference type="ARBA" id="ARBA00022786"/>
    </source>
</evidence>
<feature type="region of interest" description="Disordered" evidence="12">
    <location>
        <begin position="371"/>
        <end position="413"/>
    </location>
</feature>
<dbReference type="PROSITE" id="PS50089">
    <property type="entry name" value="ZF_RING_2"/>
    <property type="match status" value="1"/>
</dbReference>
<feature type="non-terminal residue" evidence="16">
    <location>
        <position position="999"/>
    </location>
</feature>
<evidence type="ECO:0000256" key="12">
    <source>
        <dbReference type="SAM" id="MobiDB-lite"/>
    </source>
</evidence>
<dbReference type="InterPro" id="IPR001876">
    <property type="entry name" value="Znf_RanBP2"/>
</dbReference>
<evidence type="ECO:0000313" key="17">
    <source>
        <dbReference type="Proteomes" id="UP000001593"/>
    </source>
</evidence>
<evidence type="ECO:0000256" key="4">
    <source>
        <dbReference type="ARBA" id="ARBA00017887"/>
    </source>
</evidence>
<comment type="similarity">
    <text evidence="2">Belongs to the RBR family.</text>
</comment>
<dbReference type="SUPFAM" id="SSF90209">
    <property type="entry name" value="Ran binding protein zinc finger-like"/>
    <property type="match status" value="1"/>
</dbReference>
<dbReference type="InterPro" id="IPR026254">
    <property type="entry name" value="RNF31-like"/>
</dbReference>
<dbReference type="GO" id="GO:0071797">
    <property type="term" value="C:LUBAC complex"/>
    <property type="evidence" value="ECO:0007669"/>
    <property type="project" value="InterPro"/>
</dbReference>
<dbReference type="InterPro" id="IPR036443">
    <property type="entry name" value="Znf_RanBP2_sf"/>
</dbReference>
<dbReference type="GO" id="GO:1990450">
    <property type="term" value="F:linear polyubiquitin binding"/>
    <property type="evidence" value="ECO:0000318"/>
    <property type="project" value="GO_Central"/>
</dbReference>
<feature type="domain" description="B box-type" evidence="14">
    <location>
        <begin position="145"/>
        <end position="191"/>
    </location>
</feature>
<dbReference type="PhylomeDB" id="A7RQ03"/>
<keyword evidence="9" id="KW-0833">Ubl conjugation pathway</keyword>
<evidence type="ECO:0000259" key="14">
    <source>
        <dbReference type="PROSITE" id="PS50119"/>
    </source>
</evidence>
<dbReference type="Gene3D" id="1.10.8.10">
    <property type="entry name" value="DNA helicase RuvA subunit, C-terminal domain"/>
    <property type="match status" value="1"/>
</dbReference>
<dbReference type="InterPro" id="IPR000315">
    <property type="entry name" value="Znf_B-box"/>
</dbReference>
<evidence type="ECO:0000259" key="15">
    <source>
        <dbReference type="PROSITE" id="PS51873"/>
    </source>
</evidence>
<dbReference type="HOGENOM" id="CLU_014581_0_0_1"/>
<feature type="compositionally biased region" description="Basic and acidic residues" evidence="12">
    <location>
        <begin position="980"/>
        <end position="991"/>
    </location>
</feature>
<dbReference type="EMBL" id="DS469527">
    <property type="protein sequence ID" value="EDO46475.1"/>
    <property type="molecule type" value="Genomic_DNA"/>
</dbReference>
<dbReference type="GO" id="GO:0061630">
    <property type="term" value="F:ubiquitin protein ligase activity"/>
    <property type="evidence" value="ECO:0000318"/>
    <property type="project" value="GO_Central"/>
</dbReference>
<dbReference type="InterPro" id="IPR036339">
    <property type="entry name" value="PUB-like_dom_sf"/>
</dbReference>